<evidence type="ECO:0000256" key="5">
    <source>
        <dbReference type="ARBA" id="ARBA00022679"/>
    </source>
</evidence>
<evidence type="ECO:0000256" key="8">
    <source>
        <dbReference type="ARBA" id="ARBA00022840"/>
    </source>
</evidence>
<dbReference type="AlphaFoldDB" id="A0A5C8GK91"/>
<evidence type="ECO:0000313" key="14">
    <source>
        <dbReference type="Proteomes" id="UP000321612"/>
    </source>
</evidence>
<comment type="similarity">
    <text evidence="3 11">Belongs to the NadD family.</text>
</comment>
<dbReference type="GO" id="GO:0004515">
    <property type="term" value="F:nicotinate-nucleotide adenylyltransferase activity"/>
    <property type="evidence" value="ECO:0007669"/>
    <property type="project" value="UniProtKB-UniRule"/>
</dbReference>
<comment type="function">
    <text evidence="1 11">Catalyzes the reversible adenylation of nicotinate mononucleotide (NaMN) to nicotinic acid adenine dinucleotide (NaAD).</text>
</comment>
<feature type="domain" description="Cytidyltransferase-like" evidence="12">
    <location>
        <begin position="5"/>
        <end position="164"/>
    </location>
</feature>
<dbReference type="GO" id="GO:0009435">
    <property type="term" value="P:NAD+ biosynthetic process"/>
    <property type="evidence" value="ECO:0007669"/>
    <property type="project" value="UniProtKB-UniRule"/>
</dbReference>
<evidence type="ECO:0000259" key="12">
    <source>
        <dbReference type="Pfam" id="PF01467"/>
    </source>
</evidence>
<dbReference type="PANTHER" id="PTHR39321:SF3">
    <property type="entry name" value="PHOSPHOPANTETHEINE ADENYLYLTRANSFERASE"/>
    <property type="match status" value="1"/>
</dbReference>
<evidence type="ECO:0000256" key="2">
    <source>
        <dbReference type="ARBA" id="ARBA00005019"/>
    </source>
</evidence>
<dbReference type="InterPro" id="IPR005248">
    <property type="entry name" value="NadD/NMNAT"/>
</dbReference>
<comment type="pathway">
    <text evidence="2 11">Cofactor biosynthesis; NAD(+) biosynthesis; deamido-NAD(+) from nicotinate D-ribonucleotide: step 1/1.</text>
</comment>
<comment type="catalytic activity">
    <reaction evidence="10 11">
        <text>nicotinate beta-D-ribonucleotide + ATP + H(+) = deamido-NAD(+) + diphosphate</text>
        <dbReference type="Rhea" id="RHEA:22860"/>
        <dbReference type="ChEBI" id="CHEBI:15378"/>
        <dbReference type="ChEBI" id="CHEBI:30616"/>
        <dbReference type="ChEBI" id="CHEBI:33019"/>
        <dbReference type="ChEBI" id="CHEBI:57502"/>
        <dbReference type="ChEBI" id="CHEBI:58437"/>
        <dbReference type="EC" id="2.7.7.18"/>
    </reaction>
</comment>
<keyword evidence="5 11" id="KW-0808">Transferase</keyword>
<evidence type="ECO:0000256" key="1">
    <source>
        <dbReference type="ARBA" id="ARBA00002324"/>
    </source>
</evidence>
<keyword evidence="7 11" id="KW-0547">Nucleotide-binding</keyword>
<gene>
    <name evidence="11" type="primary">nadD</name>
    <name evidence="13" type="ORF">ETF27_04085</name>
</gene>
<evidence type="ECO:0000256" key="10">
    <source>
        <dbReference type="ARBA" id="ARBA00048721"/>
    </source>
</evidence>
<comment type="caution">
    <text evidence="13">The sequence shown here is derived from an EMBL/GenBank/DDBJ whole genome shotgun (WGS) entry which is preliminary data.</text>
</comment>
<evidence type="ECO:0000256" key="6">
    <source>
        <dbReference type="ARBA" id="ARBA00022695"/>
    </source>
</evidence>
<evidence type="ECO:0000256" key="7">
    <source>
        <dbReference type="ARBA" id="ARBA00022741"/>
    </source>
</evidence>
<accession>A0A5C8GK91</accession>
<protein>
    <recommendedName>
        <fullName evidence="11">Probable nicotinate-nucleotide adenylyltransferase</fullName>
        <ecNumber evidence="11">2.7.7.18</ecNumber>
    </recommendedName>
    <alternativeName>
        <fullName evidence="11">Deamido-NAD(+) diphosphorylase</fullName>
    </alternativeName>
    <alternativeName>
        <fullName evidence="11">Deamido-NAD(+) pyrophosphorylase</fullName>
    </alternativeName>
    <alternativeName>
        <fullName evidence="11">Nicotinate mononucleotide adenylyltransferase</fullName>
        <shortName evidence="11">NaMN adenylyltransferase</shortName>
    </alternativeName>
</protein>
<dbReference type="PANTHER" id="PTHR39321">
    <property type="entry name" value="NICOTINATE-NUCLEOTIDE ADENYLYLTRANSFERASE-RELATED"/>
    <property type="match status" value="1"/>
</dbReference>
<dbReference type="OrthoDB" id="5295945at2"/>
<reference evidence="14" key="1">
    <citation type="submission" date="2019-05" db="EMBL/GenBank/DDBJ databases">
        <title>Prevotella brunnea sp. nov., isolated from a wound of a patient.</title>
        <authorList>
            <person name="Buhl M."/>
        </authorList>
    </citation>
    <scope>NUCLEOTIDE SEQUENCE [LARGE SCALE GENOMIC DNA]</scope>
    <source>
        <strain evidence="14">A2672</strain>
    </source>
</reference>
<name>A0A5C8GK91_9BACT</name>
<dbReference type="CDD" id="cd02165">
    <property type="entry name" value="NMNAT"/>
    <property type="match status" value="1"/>
</dbReference>
<dbReference type="Proteomes" id="UP000321612">
    <property type="component" value="Unassembled WGS sequence"/>
</dbReference>
<evidence type="ECO:0000256" key="9">
    <source>
        <dbReference type="ARBA" id="ARBA00023027"/>
    </source>
</evidence>
<dbReference type="InterPro" id="IPR004821">
    <property type="entry name" value="Cyt_trans-like"/>
</dbReference>
<evidence type="ECO:0000256" key="11">
    <source>
        <dbReference type="HAMAP-Rule" id="MF_00244"/>
    </source>
</evidence>
<evidence type="ECO:0000313" key="13">
    <source>
        <dbReference type="EMBL" id="TXJ62525.1"/>
    </source>
</evidence>
<evidence type="ECO:0000256" key="3">
    <source>
        <dbReference type="ARBA" id="ARBA00009014"/>
    </source>
</evidence>
<dbReference type="GO" id="GO:0005524">
    <property type="term" value="F:ATP binding"/>
    <property type="evidence" value="ECO:0007669"/>
    <property type="project" value="UniProtKB-KW"/>
</dbReference>
<dbReference type="RefSeq" id="WP_147785520.1">
    <property type="nucleotide sequence ID" value="NZ_SDIK01000026.1"/>
</dbReference>
<keyword evidence="14" id="KW-1185">Reference proteome</keyword>
<dbReference type="SUPFAM" id="SSF52374">
    <property type="entry name" value="Nucleotidylyl transferase"/>
    <property type="match status" value="1"/>
</dbReference>
<dbReference type="NCBIfam" id="TIGR00125">
    <property type="entry name" value="cyt_tran_rel"/>
    <property type="match status" value="1"/>
</dbReference>
<keyword evidence="6 11" id="KW-0548">Nucleotidyltransferase</keyword>
<proteinExistence type="inferred from homology"/>
<organism evidence="13 14">
    <name type="scientific">Prevotella brunnea</name>
    <dbReference type="NCBI Taxonomy" id="2508867"/>
    <lineage>
        <taxon>Bacteria</taxon>
        <taxon>Pseudomonadati</taxon>
        <taxon>Bacteroidota</taxon>
        <taxon>Bacteroidia</taxon>
        <taxon>Bacteroidales</taxon>
        <taxon>Prevotellaceae</taxon>
        <taxon>Prevotella</taxon>
    </lineage>
</organism>
<dbReference type="UniPathway" id="UPA00253">
    <property type="reaction ID" value="UER00332"/>
</dbReference>
<dbReference type="EMBL" id="SDIK01000026">
    <property type="protein sequence ID" value="TXJ62525.1"/>
    <property type="molecule type" value="Genomic_DNA"/>
</dbReference>
<evidence type="ECO:0000256" key="4">
    <source>
        <dbReference type="ARBA" id="ARBA00022642"/>
    </source>
</evidence>
<dbReference type="Pfam" id="PF01467">
    <property type="entry name" value="CTP_transf_like"/>
    <property type="match status" value="1"/>
</dbReference>
<dbReference type="InterPro" id="IPR014729">
    <property type="entry name" value="Rossmann-like_a/b/a_fold"/>
</dbReference>
<keyword evidence="8 11" id="KW-0067">ATP-binding</keyword>
<dbReference type="EC" id="2.7.7.18" evidence="11"/>
<sequence length="191" mass="21991">MNIGIFGGSFNPIHNGHIALAKAFLRQKHLDEVWLMVSPQNPLKRNNALLDDKMRLRMVEKALGNLPKIIACNYEFQLPKPSYTWNTLQRLSEDFPNHHFSLLIGGDNWKAFNKWYRHEDILANYSITIYPRKGDEIDKNELPSNVSLLNSQLINISSTEIRERIKMGKPIGDCVPNEIIDDVKKAYTICT</sequence>
<dbReference type="HAMAP" id="MF_00244">
    <property type="entry name" value="NaMN_adenylyltr"/>
    <property type="match status" value="1"/>
</dbReference>
<keyword evidence="4 11" id="KW-0662">Pyridine nucleotide biosynthesis</keyword>
<dbReference type="Gene3D" id="3.40.50.620">
    <property type="entry name" value="HUPs"/>
    <property type="match status" value="1"/>
</dbReference>
<keyword evidence="9 11" id="KW-0520">NAD</keyword>
<dbReference type="NCBIfam" id="TIGR00482">
    <property type="entry name" value="nicotinate (nicotinamide) nucleotide adenylyltransferase"/>
    <property type="match status" value="1"/>
</dbReference>